<dbReference type="GO" id="GO:0005975">
    <property type="term" value="P:carbohydrate metabolic process"/>
    <property type="evidence" value="ECO:0007669"/>
    <property type="project" value="InterPro"/>
</dbReference>
<dbReference type="InterPro" id="IPR050883">
    <property type="entry name" value="PNGase"/>
</dbReference>
<gene>
    <name evidence="3" type="ORF">GCM10007852_13200</name>
</gene>
<dbReference type="Gene3D" id="2.70.98.10">
    <property type="match status" value="1"/>
</dbReference>
<keyword evidence="4" id="KW-1185">Reference proteome</keyword>
<evidence type="ECO:0000259" key="2">
    <source>
        <dbReference type="Pfam" id="PF17678"/>
    </source>
</evidence>
<dbReference type="PANTHER" id="PTHR12143">
    <property type="entry name" value="PEPTIDE N-GLYCANASE PNGASE -RELATED"/>
    <property type="match status" value="1"/>
</dbReference>
<dbReference type="NCBIfam" id="TIGR01180">
    <property type="entry name" value="aman2_put"/>
    <property type="match status" value="1"/>
</dbReference>
<dbReference type="Gene3D" id="3.30.2080.10">
    <property type="entry name" value="GH92 mannosidase domain"/>
    <property type="match status" value="1"/>
</dbReference>
<dbReference type="Gene3D" id="1.20.1050.60">
    <property type="entry name" value="alpha-1,2-mannosidase"/>
    <property type="match status" value="1"/>
</dbReference>
<organism evidence="3 4">
    <name type="scientific">Agaribacter marinus</name>
    <dbReference type="NCBI Taxonomy" id="1431249"/>
    <lineage>
        <taxon>Bacteria</taxon>
        <taxon>Pseudomonadati</taxon>
        <taxon>Pseudomonadota</taxon>
        <taxon>Gammaproteobacteria</taxon>
        <taxon>Alteromonadales</taxon>
        <taxon>Alteromonadaceae</taxon>
        <taxon>Agaribacter</taxon>
    </lineage>
</organism>
<feature type="domain" description="Glycosyl hydrolase family 92" evidence="1">
    <location>
        <begin position="325"/>
        <end position="791"/>
    </location>
</feature>
<dbReference type="RefSeq" id="WP_284216710.1">
    <property type="nucleotide sequence ID" value="NZ_BSOT01000005.1"/>
</dbReference>
<reference evidence="3" key="1">
    <citation type="journal article" date="2014" name="Int. J. Syst. Evol. Microbiol.">
        <title>Complete genome sequence of Corynebacterium casei LMG S-19264T (=DSM 44701T), isolated from a smear-ripened cheese.</title>
        <authorList>
            <consortium name="US DOE Joint Genome Institute (JGI-PGF)"/>
            <person name="Walter F."/>
            <person name="Albersmeier A."/>
            <person name="Kalinowski J."/>
            <person name="Ruckert C."/>
        </authorList>
    </citation>
    <scope>NUCLEOTIDE SEQUENCE</scope>
    <source>
        <strain evidence="3">NBRC 110023</strain>
    </source>
</reference>
<dbReference type="Pfam" id="PF17678">
    <property type="entry name" value="Glyco_hydro_92N"/>
    <property type="match status" value="1"/>
</dbReference>
<dbReference type="InterPro" id="IPR012939">
    <property type="entry name" value="Glyco_hydro_92"/>
</dbReference>
<dbReference type="InterPro" id="IPR008928">
    <property type="entry name" value="6-hairpin_glycosidase_sf"/>
</dbReference>
<feature type="domain" description="Glycosyl hydrolase family 92 N-terminal" evidence="2">
    <location>
        <begin position="63"/>
        <end position="319"/>
    </location>
</feature>
<dbReference type="GO" id="GO:0006516">
    <property type="term" value="P:glycoprotein catabolic process"/>
    <property type="evidence" value="ECO:0007669"/>
    <property type="project" value="TreeGrafter"/>
</dbReference>
<dbReference type="Pfam" id="PF07971">
    <property type="entry name" value="Glyco_hydro_92"/>
    <property type="match status" value="1"/>
</dbReference>
<dbReference type="InterPro" id="IPR041371">
    <property type="entry name" value="GH92_N"/>
</dbReference>
<protein>
    <submittedName>
        <fullName evidence="3">Alpha-1 2-mannosidase</fullName>
    </submittedName>
</protein>
<dbReference type="SUPFAM" id="SSF48208">
    <property type="entry name" value="Six-hairpin glycosidases"/>
    <property type="match status" value="1"/>
</dbReference>
<evidence type="ECO:0000313" key="3">
    <source>
        <dbReference type="EMBL" id="GLR70412.1"/>
    </source>
</evidence>
<dbReference type="EMBL" id="BSOT01000005">
    <property type="protein sequence ID" value="GLR70412.1"/>
    <property type="molecule type" value="Genomic_DNA"/>
</dbReference>
<proteinExistence type="predicted"/>
<name>A0AA37WI27_9ALTE</name>
<reference evidence="3" key="2">
    <citation type="submission" date="2023-01" db="EMBL/GenBank/DDBJ databases">
        <title>Draft genome sequence of Agaribacter marinus strain NBRC 110023.</title>
        <authorList>
            <person name="Sun Q."/>
            <person name="Mori K."/>
        </authorList>
    </citation>
    <scope>NUCLEOTIDE SEQUENCE</scope>
    <source>
        <strain evidence="3">NBRC 110023</strain>
    </source>
</reference>
<dbReference type="GO" id="GO:0000224">
    <property type="term" value="F:peptide-N4-(N-acetyl-beta-glucosaminyl)asparagine amidase activity"/>
    <property type="evidence" value="ECO:0007669"/>
    <property type="project" value="TreeGrafter"/>
</dbReference>
<sequence length="812" mass="91224">MKTNGQIASICGPFLRKSLRLVTHRYFAMPLIALLLVNACNAKHTADENAIEAKPNLQNLTQYVNPFIGTSNFGATHPGAQYPHGMASVVPFNVAHGERQGNTFEKDASWHSRPYVHENTFLTGFSHVNLSGVGCPELGTLLLMPSAGDLVLDPAVYGSTYTDEVASPGYYSNKLTKYNIKTEVTSSLRTGISRYHFPAGNNHVLFNIGLGLTNETGGMIQRVSDTEIEGFRTIGTFCYRPEDVRPVYFVVKLNKTPDRSGVFKKMPAFKNVEADWVSYNDTYKTYENYHSPMAGDDIGAYFSFTHDAPNTVEVKVGISYVSMENARENLHAEQANFAFNDTKIKAETAWNKLLNRIKVEGSRHNKRLFYSALYHMLIHPNILQDVNGEYPKMGAHEIGNTGGKNRYTTFSLWDTSRNVHPFLSLVYPELQSDMVKSMLNMAVESGWMPKWELLSMETDVMVGDPAAAVIADTYLRGIQDFDIESAYAFLTKASDTVANNPIRKENPDYSALGYVPIDDEDTWGGSVSTSLEYYVADYSISQLAKALNKQDDAKRYYAKSLGYKHLLDTQTGMLRPKWRDGRWYSPYDPELGRNFEPAPGYVEGNAWNYRFYVPHDIPGLIEALGGSKVFLQQLQMCFDTDNYDMANEPDITYPFLFNYVAGEAWRSQQKVAELIDKYFLDTPAGLPGNDDAGTMSAWLAFSMLGLYPVSPAHMDYAIVTPQFDRIEIALSDKYYQGKSLVIKTDSRTNESQTSARPQYIQSVSFKDQTITNYFVDHHTLVTGGTLNVVLSDTPVKKQYDNRNDNEGNSYVK</sequence>
<dbReference type="PANTHER" id="PTHR12143:SF39">
    <property type="entry name" value="SECRETED PROTEIN"/>
    <property type="match status" value="1"/>
</dbReference>
<dbReference type="InterPro" id="IPR005887">
    <property type="entry name" value="GH92_a_mannosidase_put"/>
</dbReference>
<dbReference type="GO" id="GO:0005829">
    <property type="term" value="C:cytosol"/>
    <property type="evidence" value="ECO:0007669"/>
    <property type="project" value="TreeGrafter"/>
</dbReference>
<evidence type="ECO:0000313" key="4">
    <source>
        <dbReference type="Proteomes" id="UP001156601"/>
    </source>
</evidence>
<dbReference type="InterPro" id="IPR014718">
    <property type="entry name" value="GH-type_carb-bd"/>
</dbReference>
<comment type="caution">
    <text evidence="3">The sequence shown here is derived from an EMBL/GenBank/DDBJ whole genome shotgun (WGS) entry which is preliminary data.</text>
</comment>
<dbReference type="GO" id="GO:0030246">
    <property type="term" value="F:carbohydrate binding"/>
    <property type="evidence" value="ECO:0007669"/>
    <property type="project" value="InterPro"/>
</dbReference>
<accession>A0AA37WI27</accession>
<dbReference type="Gene3D" id="1.20.1610.10">
    <property type="entry name" value="alpha-1,2-mannosidases domains"/>
    <property type="match status" value="1"/>
</dbReference>
<dbReference type="Proteomes" id="UP001156601">
    <property type="component" value="Unassembled WGS sequence"/>
</dbReference>
<evidence type="ECO:0000259" key="1">
    <source>
        <dbReference type="Pfam" id="PF07971"/>
    </source>
</evidence>
<dbReference type="AlphaFoldDB" id="A0AA37WI27"/>